<dbReference type="PANTHER" id="PTHR45625">
    <property type="entry name" value="PEPTIDYL-PROLYL CIS-TRANS ISOMERASE-RELATED"/>
    <property type="match status" value="1"/>
</dbReference>
<dbReference type="Gene3D" id="2.40.100.10">
    <property type="entry name" value="Cyclophilin-like"/>
    <property type="match status" value="1"/>
</dbReference>
<accession>A0ABP1FLZ0</accession>
<feature type="compositionally biased region" description="Basic and acidic residues" evidence="3">
    <location>
        <begin position="363"/>
        <end position="376"/>
    </location>
</feature>
<dbReference type="PROSITE" id="PS50072">
    <property type="entry name" value="CSA_PPIASE_2"/>
    <property type="match status" value="1"/>
</dbReference>
<dbReference type="Pfam" id="PF00160">
    <property type="entry name" value="Pro_isomerase"/>
    <property type="match status" value="1"/>
</dbReference>
<evidence type="ECO:0000313" key="5">
    <source>
        <dbReference type="EMBL" id="CAL5219052.1"/>
    </source>
</evidence>
<dbReference type="InterPro" id="IPR002130">
    <property type="entry name" value="Cyclophilin-type_PPIase_dom"/>
</dbReference>
<feature type="compositionally biased region" description="Basic and acidic residues" evidence="3">
    <location>
        <begin position="316"/>
        <end position="330"/>
    </location>
</feature>
<dbReference type="InterPro" id="IPR029000">
    <property type="entry name" value="Cyclophilin-like_dom_sf"/>
</dbReference>
<comment type="caution">
    <text evidence="5">The sequence shown here is derived from an EMBL/GenBank/DDBJ whole genome shotgun (WGS) entry which is preliminary data.</text>
</comment>
<dbReference type="EMBL" id="CAXHTA020000002">
    <property type="protein sequence ID" value="CAL5219052.1"/>
    <property type="molecule type" value="Genomic_DNA"/>
</dbReference>
<feature type="region of interest" description="Disordered" evidence="3">
    <location>
        <begin position="180"/>
        <end position="207"/>
    </location>
</feature>
<dbReference type="SUPFAM" id="SSF50891">
    <property type="entry name" value="Cyclophilin-like"/>
    <property type="match status" value="1"/>
</dbReference>
<organism evidence="5 6">
    <name type="scientific">Coccomyxa viridis</name>
    <dbReference type="NCBI Taxonomy" id="1274662"/>
    <lineage>
        <taxon>Eukaryota</taxon>
        <taxon>Viridiplantae</taxon>
        <taxon>Chlorophyta</taxon>
        <taxon>core chlorophytes</taxon>
        <taxon>Trebouxiophyceae</taxon>
        <taxon>Trebouxiophyceae incertae sedis</taxon>
        <taxon>Coccomyxaceae</taxon>
        <taxon>Coccomyxa</taxon>
    </lineage>
</organism>
<feature type="compositionally biased region" description="Basic and acidic residues" evidence="3">
    <location>
        <begin position="527"/>
        <end position="537"/>
    </location>
</feature>
<feature type="domain" description="PPIase cyclophilin-type" evidence="4">
    <location>
        <begin position="19"/>
        <end position="167"/>
    </location>
</feature>
<feature type="region of interest" description="Disordered" evidence="3">
    <location>
        <begin position="274"/>
        <end position="433"/>
    </location>
</feature>
<feature type="compositionally biased region" description="Acidic residues" evidence="3">
    <location>
        <begin position="331"/>
        <end position="345"/>
    </location>
</feature>
<feature type="region of interest" description="Disordered" evidence="3">
    <location>
        <begin position="476"/>
        <end position="537"/>
    </location>
</feature>
<keyword evidence="2" id="KW-0539">Nucleus</keyword>
<dbReference type="CDD" id="cd01925">
    <property type="entry name" value="cyclophilin_CeCYP16-like"/>
    <property type="match status" value="1"/>
</dbReference>
<dbReference type="Proteomes" id="UP001497392">
    <property type="component" value="Unassembled WGS sequence"/>
</dbReference>
<dbReference type="InterPro" id="IPR044666">
    <property type="entry name" value="Cyclophilin_A-like"/>
</dbReference>
<evidence type="ECO:0000256" key="2">
    <source>
        <dbReference type="ARBA" id="ARBA00023242"/>
    </source>
</evidence>
<sequence>MSQVYNLEPPTKGKVILKTSLGDIDIELWPKEAPKAVRNFVQLCLEGYYDNTPFFRIDKGFMAQAGDPTGTGLGGESVYGHPFNDEFHSRLKFNHRGLVACANQNAPHTNNSQFFITMDRCDHLDRKNTIFGKVTGESIYNAMRLNEQETDDDLRPINPPIVQGADVLWSPFDDIYPRSTKEDREEAEAAKKAADKAAATEEKKKHKKNLKVLSFGDDVEEDEEEADMAPRVMKSAHDATNDARLLREETAEAAALREKEAAEEAERQRVRASIRGALKKPGGAEADGNAPSSSAAEQPDGADDFGAQMRAAAQARRQDLGKAPEQRAVDPEAETEDDSDGDGEPENGVKDRVSKALGGTATRGKERISKRVHVEDAELLTDWQRRQAEFKQRRAISGAEGSKAKQERMKQFQQRLRGASAAEKPAPAPKAEPAAEVYNGQVAKGVDHEALMPAAWRLDKYLDADVDEDEDISLASLRGHRLTYDKSQQRDDMARNDNVDDLTVEDPLALKGKGKGEAYNKVKAKEKRKEREWTRNK</sequence>
<evidence type="ECO:0000256" key="3">
    <source>
        <dbReference type="SAM" id="MobiDB-lite"/>
    </source>
</evidence>
<evidence type="ECO:0000259" key="4">
    <source>
        <dbReference type="PROSITE" id="PS50072"/>
    </source>
</evidence>
<dbReference type="PRINTS" id="PR00153">
    <property type="entry name" value="CSAPPISMRASE"/>
</dbReference>
<feature type="compositionally biased region" description="Low complexity" evidence="3">
    <location>
        <begin position="421"/>
        <end position="433"/>
    </location>
</feature>
<protein>
    <submittedName>
        <fullName evidence="5">G812 protein</fullName>
    </submittedName>
</protein>
<feature type="compositionally biased region" description="Basic and acidic residues" evidence="3">
    <location>
        <begin position="383"/>
        <end position="392"/>
    </location>
</feature>
<reference evidence="5 6" key="1">
    <citation type="submission" date="2024-06" db="EMBL/GenBank/DDBJ databases">
        <authorList>
            <person name="Kraege A."/>
            <person name="Thomma B."/>
        </authorList>
    </citation>
    <scope>NUCLEOTIDE SEQUENCE [LARGE SCALE GENOMIC DNA]</scope>
</reference>
<evidence type="ECO:0000313" key="6">
    <source>
        <dbReference type="Proteomes" id="UP001497392"/>
    </source>
</evidence>
<dbReference type="PANTHER" id="PTHR45625:SF6">
    <property type="entry name" value="SPLICEOSOME-ASSOCIATED PROTEIN CWC27 HOMOLOG"/>
    <property type="match status" value="1"/>
</dbReference>
<proteinExistence type="predicted"/>
<name>A0ABP1FLZ0_9CHLO</name>
<keyword evidence="6" id="KW-1185">Reference proteome</keyword>
<feature type="region of interest" description="Disordered" evidence="3">
    <location>
        <begin position="219"/>
        <end position="242"/>
    </location>
</feature>
<comment type="subcellular location">
    <subcellularLocation>
        <location evidence="1">Nucleus</location>
    </subcellularLocation>
</comment>
<gene>
    <name evidence="5" type="primary">g812</name>
    <name evidence="5" type="ORF">VP750_LOCUS711</name>
</gene>
<feature type="compositionally biased region" description="Basic and acidic residues" evidence="3">
    <location>
        <begin position="482"/>
        <end position="498"/>
    </location>
</feature>
<evidence type="ECO:0000256" key="1">
    <source>
        <dbReference type="ARBA" id="ARBA00004123"/>
    </source>
</evidence>
<feature type="compositionally biased region" description="Basic and acidic residues" evidence="3">
    <location>
        <begin position="180"/>
        <end position="203"/>
    </location>
</feature>